<protein>
    <submittedName>
        <fullName evidence="2">Nitrate/nitrite response regulator protein</fullName>
    </submittedName>
</protein>
<sequence length="45" mass="5148">EIAARLHMSVDTERTHMMNILNKLGVHSRLQALIFAARYGLVELK</sequence>
<dbReference type="AlphaFoldDB" id="A0A6J4SDS7"/>
<dbReference type="InterPro" id="IPR016032">
    <property type="entry name" value="Sig_transdc_resp-reg_C-effctor"/>
</dbReference>
<dbReference type="Gene3D" id="1.10.10.10">
    <property type="entry name" value="Winged helix-like DNA-binding domain superfamily/Winged helix DNA-binding domain"/>
    <property type="match status" value="1"/>
</dbReference>
<dbReference type="SUPFAM" id="SSF46894">
    <property type="entry name" value="C-terminal effector domain of the bipartite response regulators"/>
    <property type="match status" value="1"/>
</dbReference>
<dbReference type="Pfam" id="PF00196">
    <property type="entry name" value="GerE"/>
    <property type="match status" value="1"/>
</dbReference>
<dbReference type="PROSITE" id="PS50043">
    <property type="entry name" value="HTH_LUXR_2"/>
    <property type="match status" value="1"/>
</dbReference>
<reference evidence="2" key="1">
    <citation type="submission" date="2020-02" db="EMBL/GenBank/DDBJ databases">
        <authorList>
            <person name="Meier V. D."/>
        </authorList>
    </citation>
    <scope>NUCLEOTIDE SEQUENCE</scope>
    <source>
        <strain evidence="2">AVDCRST_MAG05</strain>
    </source>
</reference>
<evidence type="ECO:0000259" key="1">
    <source>
        <dbReference type="PROSITE" id="PS50043"/>
    </source>
</evidence>
<dbReference type="GO" id="GO:0003677">
    <property type="term" value="F:DNA binding"/>
    <property type="evidence" value="ECO:0007669"/>
    <property type="project" value="InterPro"/>
</dbReference>
<dbReference type="InterPro" id="IPR036388">
    <property type="entry name" value="WH-like_DNA-bd_sf"/>
</dbReference>
<accession>A0A6J4SDS7</accession>
<organism evidence="2">
    <name type="scientific">uncultured Rubrobacteraceae bacterium</name>
    <dbReference type="NCBI Taxonomy" id="349277"/>
    <lineage>
        <taxon>Bacteria</taxon>
        <taxon>Bacillati</taxon>
        <taxon>Actinomycetota</taxon>
        <taxon>Rubrobacteria</taxon>
        <taxon>Rubrobacterales</taxon>
        <taxon>Rubrobacteraceae</taxon>
        <taxon>environmental samples</taxon>
    </lineage>
</organism>
<feature type="domain" description="HTH luxR-type" evidence="1">
    <location>
        <begin position="1"/>
        <end position="40"/>
    </location>
</feature>
<feature type="non-terminal residue" evidence="2">
    <location>
        <position position="1"/>
    </location>
</feature>
<name>A0A6J4SDS7_9ACTN</name>
<dbReference type="EMBL" id="CADCVM010000230">
    <property type="protein sequence ID" value="CAA9496772.1"/>
    <property type="molecule type" value="Genomic_DNA"/>
</dbReference>
<evidence type="ECO:0000313" key="2">
    <source>
        <dbReference type="EMBL" id="CAA9496772.1"/>
    </source>
</evidence>
<dbReference type="InterPro" id="IPR000792">
    <property type="entry name" value="Tscrpt_reg_LuxR_C"/>
</dbReference>
<gene>
    <name evidence="2" type="ORF">AVDCRST_MAG05-2186</name>
</gene>
<dbReference type="GO" id="GO:0006355">
    <property type="term" value="P:regulation of DNA-templated transcription"/>
    <property type="evidence" value="ECO:0007669"/>
    <property type="project" value="InterPro"/>
</dbReference>
<proteinExistence type="predicted"/>